<feature type="transmembrane region" description="Helical" evidence="11">
    <location>
        <begin position="368"/>
        <end position="393"/>
    </location>
</feature>
<sequence>MYELMIIVFVIGYICITIEHQLKIDKAAIALVTGILCWTIYVTGKNDIVSIETIQAYAEKEFKNTSHDEIIETSSLTNKNTFDIVEHYVTEVQLFEILGEISSILFFLMGAMTIVELIDLHGGFRVVTSIIKTTSKFKLLWIFGFIAFFFSAILDNLTTSIIMVSLTRKFILDKKERWLFLGLIIISANAGGAWSPIGDVTTTMLWIGKQVTSVTIITELFIPSLVCFLVPATILSFNIKGHINIPDKKFMVTSHHTTDFERKLVFFAGIGGLIFVPIFKSLTHLPPFMGMMLSLGFLWLLTDIIHKKDTKEDRKYFSVFHALEKMDVPTILFFLGILLAVGSLQSAGQLNEVAIFLDNKIGTNTSDGVYIIGVIIGFLSAIIDNVPLVAAAIGMYPIETTGYFMQDGTFWKFLAYCAGTGGSCLIIGSAAGVAIMGLENIPFFWYVKRISLLAIIGYVCGAITYIIQNILLS</sequence>
<evidence type="ECO:0000256" key="4">
    <source>
        <dbReference type="ARBA" id="ARBA00022692"/>
    </source>
</evidence>
<keyword evidence="4 11" id="KW-0812">Transmembrane</keyword>
<dbReference type="Pfam" id="PF03600">
    <property type="entry name" value="CitMHS"/>
    <property type="match status" value="1"/>
</dbReference>
<evidence type="ECO:0000256" key="1">
    <source>
        <dbReference type="ARBA" id="ARBA00004141"/>
    </source>
</evidence>
<dbReference type="InterPro" id="IPR004680">
    <property type="entry name" value="Cit_transptr-like_dom"/>
</dbReference>
<feature type="transmembrane region" description="Helical" evidence="11">
    <location>
        <begin position="139"/>
        <end position="166"/>
    </location>
</feature>
<reference evidence="13" key="1">
    <citation type="submission" date="2018-05" db="EMBL/GenBank/DDBJ databases">
        <authorList>
            <person name="Lanie J.A."/>
            <person name="Ng W.-L."/>
            <person name="Kazmierczak K.M."/>
            <person name="Andrzejewski T.M."/>
            <person name="Davidsen T.M."/>
            <person name="Wayne K.J."/>
            <person name="Tettelin H."/>
            <person name="Glass J.I."/>
            <person name="Rusch D."/>
            <person name="Podicherti R."/>
            <person name="Tsui H.-C.T."/>
            <person name="Winkler M.E."/>
        </authorList>
    </citation>
    <scope>NUCLEOTIDE SEQUENCE</scope>
</reference>
<evidence type="ECO:0000256" key="11">
    <source>
        <dbReference type="SAM" id="Phobius"/>
    </source>
</evidence>
<dbReference type="GO" id="GO:0006814">
    <property type="term" value="P:sodium ion transport"/>
    <property type="evidence" value="ECO:0007669"/>
    <property type="project" value="UniProtKB-KW"/>
</dbReference>
<evidence type="ECO:0000256" key="9">
    <source>
        <dbReference type="ARBA" id="ARBA00023201"/>
    </source>
</evidence>
<evidence type="ECO:0000256" key="3">
    <source>
        <dbReference type="ARBA" id="ARBA00022449"/>
    </source>
</evidence>
<proteinExistence type="inferred from homology"/>
<evidence type="ECO:0000256" key="5">
    <source>
        <dbReference type="ARBA" id="ARBA00022989"/>
    </source>
</evidence>
<comment type="similarity">
    <text evidence="10">Belongs to the NhaD Na(+)/H(+) (TC 2.A.62) antiporter family.</text>
</comment>
<dbReference type="GO" id="GO:0016020">
    <property type="term" value="C:membrane"/>
    <property type="evidence" value="ECO:0007669"/>
    <property type="project" value="UniProtKB-SubCell"/>
</dbReference>
<keyword evidence="7" id="KW-0406">Ion transport</keyword>
<comment type="subcellular location">
    <subcellularLocation>
        <location evidence="1">Membrane</location>
        <topology evidence="1">Multi-pass membrane protein</topology>
    </subcellularLocation>
</comment>
<dbReference type="PANTHER" id="PTHR43269">
    <property type="entry name" value="SODIUM/PROTON ANTIPORTER 1-RELATED"/>
    <property type="match status" value="1"/>
</dbReference>
<accession>A0A381NW04</accession>
<dbReference type="PANTHER" id="PTHR43269:SF2">
    <property type="entry name" value="SODIUM_PROTON ANTIPORTER 1-RELATED"/>
    <property type="match status" value="1"/>
</dbReference>
<dbReference type="InterPro" id="IPR045016">
    <property type="entry name" value="NhaD-like"/>
</dbReference>
<feature type="transmembrane region" description="Helical" evidence="11">
    <location>
        <begin position="450"/>
        <end position="472"/>
    </location>
</feature>
<feature type="transmembrane region" description="Helical" evidence="11">
    <location>
        <begin position="413"/>
        <end position="438"/>
    </location>
</feature>
<dbReference type="GO" id="GO:0015297">
    <property type="term" value="F:antiporter activity"/>
    <property type="evidence" value="ECO:0007669"/>
    <property type="project" value="UniProtKB-KW"/>
</dbReference>
<feature type="transmembrane region" description="Helical" evidence="11">
    <location>
        <begin position="285"/>
        <end position="305"/>
    </location>
</feature>
<gene>
    <name evidence="13" type="ORF">METZ01_LOCUS11481</name>
</gene>
<dbReference type="NCBIfam" id="NF038006">
    <property type="entry name" value="NhaD_1"/>
    <property type="match status" value="1"/>
</dbReference>
<keyword evidence="3" id="KW-0050">Antiport</keyword>
<keyword evidence="6" id="KW-0915">Sodium</keyword>
<protein>
    <recommendedName>
        <fullName evidence="12">Citrate transporter-like domain-containing protein</fullName>
    </recommendedName>
</protein>
<keyword evidence="9" id="KW-0739">Sodium transport</keyword>
<name>A0A381NW04_9ZZZZ</name>
<evidence type="ECO:0000256" key="8">
    <source>
        <dbReference type="ARBA" id="ARBA00023136"/>
    </source>
</evidence>
<feature type="transmembrane region" description="Helical" evidence="11">
    <location>
        <begin position="326"/>
        <end position="348"/>
    </location>
</feature>
<keyword evidence="5 11" id="KW-1133">Transmembrane helix</keyword>
<feature type="transmembrane region" description="Helical" evidence="11">
    <location>
        <begin position="104"/>
        <end position="127"/>
    </location>
</feature>
<evidence type="ECO:0000256" key="10">
    <source>
        <dbReference type="ARBA" id="ARBA00025753"/>
    </source>
</evidence>
<feature type="transmembrane region" description="Helical" evidence="11">
    <location>
        <begin position="178"/>
        <end position="197"/>
    </location>
</feature>
<evidence type="ECO:0000256" key="6">
    <source>
        <dbReference type="ARBA" id="ARBA00023053"/>
    </source>
</evidence>
<dbReference type="EMBL" id="UINC01000632">
    <property type="protein sequence ID" value="SUZ58627.1"/>
    <property type="molecule type" value="Genomic_DNA"/>
</dbReference>
<keyword evidence="8 11" id="KW-0472">Membrane</keyword>
<feature type="domain" description="Citrate transporter-like" evidence="12">
    <location>
        <begin position="16"/>
        <end position="397"/>
    </location>
</feature>
<evidence type="ECO:0000256" key="2">
    <source>
        <dbReference type="ARBA" id="ARBA00022448"/>
    </source>
</evidence>
<evidence type="ECO:0000259" key="12">
    <source>
        <dbReference type="Pfam" id="PF03600"/>
    </source>
</evidence>
<keyword evidence="2" id="KW-0813">Transport</keyword>
<evidence type="ECO:0000313" key="13">
    <source>
        <dbReference type="EMBL" id="SUZ58627.1"/>
    </source>
</evidence>
<feature type="transmembrane region" description="Helical" evidence="11">
    <location>
        <begin position="217"/>
        <end position="239"/>
    </location>
</feature>
<evidence type="ECO:0000256" key="7">
    <source>
        <dbReference type="ARBA" id="ARBA00023065"/>
    </source>
</evidence>
<dbReference type="AlphaFoldDB" id="A0A381NW04"/>
<feature type="transmembrane region" description="Helical" evidence="11">
    <location>
        <begin position="260"/>
        <end position="279"/>
    </location>
</feature>
<organism evidence="13">
    <name type="scientific">marine metagenome</name>
    <dbReference type="NCBI Taxonomy" id="408172"/>
    <lineage>
        <taxon>unclassified sequences</taxon>
        <taxon>metagenomes</taxon>
        <taxon>ecological metagenomes</taxon>
    </lineage>
</organism>